<dbReference type="PRINTS" id="PR01590">
    <property type="entry name" value="HTHFIS"/>
</dbReference>
<dbReference type="SUPFAM" id="SSF55785">
    <property type="entry name" value="PYP-like sensor domain (PAS domain)"/>
    <property type="match status" value="1"/>
</dbReference>
<organism evidence="8 9">
    <name type="scientific">Candidatus Methylumidiphilus alinenensis</name>
    <dbReference type="NCBI Taxonomy" id="2202197"/>
    <lineage>
        <taxon>Bacteria</taxon>
        <taxon>Pseudomonadati</taxon>
        <taxon>Pseudomonadota</taxon>
        <taxon>Gammaproteobacteria</taxon>
        <taxon>Methylococcales</taxon>
        <taxon>Candidatus Methylumidiphilus</taxon>
    </lineage>
</organism>
<dbReference type="FunFam" id="3.40.50.300:FF:000006">
    <property type="entry name" value="DNA-binding transcriptional regulator NtrC"/>
    <property type="match status" value="1"/>
</dbReference>
<dbReference type="InterPro" id="IPR013767">
    <property type="entry name" value="PAS_fold"/>
</dbReference>
<evidence type="ECO:0000256" key="2">
    <source>
        <dbReference type="ARBA" id="ARBA00022840"/>
    </source>
</evidence>
<accession>A0A2W4QT09</accession>
<keyword evidence="2" id="KW-0067">ATP-binding</keyword>
<reference evidence="8 9" key="1">
    <citation type="journal article" date="2018" name="Aquat. Microb. Ecol.">
        <title>Gammaproteobacterial methanotrophs dominate.</title>
        <authorList>
            <person name="Rissanen A.J."/>
            <person name="Saarenheimo J."/>
            <person name="Tiirola M."/>
            <person name="Peura S."/>
            <person name="Aalto S.L."/>
            <person name="Karvinen A."/>
            <person name="Nykanen H."/>
        </authorList>
    </citation>
    <scope>NUCLEOTIDE SEQUENCE [LARGE SCALE GENOMIC DNA]</scope>
    <source>
        <strain evidence="8">AMbin10</strain>
    </source>
</reference>
<keyword evidence="3" id="KW-0805">Transcription regulation</keyword>
<dbReference type="PROSITE" id="PS00675">
    <property type="entry name" value="SIGMA54_INTERACT_1"/>
    <property type="match status" value="1"/>
</dbReference>
<dbReference type="PROSITE" id="PS50112">
    <property type="entry name" value="PAS"/>
    <property type="match status" value="1"/>
</dbReference>
<evidence type="ECO:0000256" key="1">
    <source>
        <dbReference type="ARBA" id="ARBA00022741"/>
    </source>
</evidence>
<keyword evidence="1" id="KW-0547">Nucleotide-binding</keyword>
<dbReference type="InterPro" id="IPR002078">
    <property type="entry name" value="Sigma_54_int"/>
</dbReference>
<feature type="domain" description="PAS" evidence="7">
    <location>
        <begin position="20"/>
        <end position="63"/>
    </location>
</feature>
<name>A0A2W4QT09_9GAMM</name>
<dbReference type="EMBL" id="QJPH01000433">
    <property type="protein sequence ID" value="PZN74286.1"/>
    <property type="molecule type" value="Genomic_DNA"/>
</dbReference>
<dbReference type="InterPro" id="IPR025943">
    <property type="entry name" value="Sigma_54_int_dom_ATP-bd_2"/>
</dbReference>
<dbReference type="GO" id="GO:0005524">
    <property type="term" value="F:ATP binding"/>
    <property type="evidence" value="ECO:0007669"/>
    <property type="project" value="UniProtKB-KW"/>
</dbReference>
<dbReference type="InterPro" id="IPR027417">
    <property type="entry name" value="P-loop_NTPase"/>
</dbReference>
<dbReference type="PROSITE" id="PS00676">
    <property type="entry name" value="SIGMA54_INTERACT_2"/>
    <property type="match status" value="1"/>
</dbReference>
<dbReference type="InterPro" id="IPR009057">
    <property type="entry name" value="Homeodomain-like_sf"/>
</dbReference>
<dbReference type="Proteomes" id="UP000249396">
    <property type="component" value="Unassembled WGS sequence"/>
</dbReference>
<dbReference type="CDD" id="cd00009">
    <property type="entry name" value="AAA"/>
    <property type="match status" value="1"/>
</dbReference>
<evidence type="ECO:0000256" key="3">
    <source>
        <dbReference type="ARBA" id="ARBA00023015"/>
    </source>
</evidence>
<keyword evidence="4" id="KW-0238">DNA-binding</keyword>
<dbReference type="PANTHER" id="PTHR32071">
    <property type="entry name" value="TRANSCRIPTIONAL REGULATORY PROTEIN"/>
    <property type="match status" value="1"/>
</dbReference>
<evidence type="ECO:0000256" key="5">
    <source>
        <dbReference type="ARBA" id="ARBA00023163"/>
    </source>
</evidence>
<evidence type="ECO:0000259" key="6">
    <source>
        <dbReference type="PROSITE" id="PS50045"/>
    </source>
</evidence>
<evidence type="ECO:0000313" key="8">
    <source>
        <dbReference type="EMBL" id="PZN74286.1"/>
    </source>
</evidence>
<dbReference type="Pfam" id="PF00989">
    <property type="entry name" value="PAS"/>
    <property type="match status" value="1"/>
</dbReference>
<dbReference type="GO" id="GO:0043565">
    <property type="term" value="F:sequence-specific DNA binding"/>
    <property type="evidence" value="ECO:0007669"/>
    <property type="project" value="InterPro"/>
</dbReference>
<dbReference type="InterPro" id="IPR000014">
    <property type="entry name" value="PAS"/>
</dbReference>
<dbReference type="InterPro" id="IPR058031">
    <property type="entry name" value="AAA_lid_NorR"/>
</dbReference>
<dbReference type="InterPro" id="IPR003593">
    <property type="entry name" value="AAA+_ATPase"/>
</dbReference>
<dbReference type="InterPro" id="IPR002197">
    <property type="entry name" value="HTH_Fis"/>
</dbReference>
<dbReference type="SMART" id="SM00382">
    <property type="entry name" value="AAA"/>
    <property type="match status" value="1"/>
</dbReference>
<dbReference type="InterPro" id="IPR025662">
    <property type="entry name" value="Sigma_54_int_dom_ATP-bd_1"/>
</dbReference>
<dbReference type="InterPro" id="IPR035965">
    <property type="entry name" value="PAS-like_dom_sf"/>
</dbReference>
<dbReference type="Pfam" id="PF02954">
    <property type="entry name" value="HTH_8"/>
    <property type="match status" value="1"/>
</dbReference>
<dbReference type="Pfam" id="PF00158">
    <property type="entry name" value="Sigma54_activat"/>
    <property type="match status" value="1"/>
</dbReference>
<dbReference type="NCBIfam" id="TIGR00229">
    <property type="entry name" value="sensory_box"/>
    <property type="match status" value="1"/>
</dbReference>
<dbReference type="PROSITE" id="PS00688">
    <property type="entry name" value="SIGMA54_INTERACT_3"/>
    <property type="match status" value="1"/>
</dbReference>
<dbReference type="Gene3D" id="1.10.10.60">
    <property type="entry name" value="Homeodomain-like"/>
    <property type="match status" value="1"/>
</dbReference>
<evidence type="ECO:0000259" key="7">
    <source>
        <dbReference type="PROSITE" id="PS50112"/>
    </source>
</evidence>
<sequence length="453" mass="50660">MSQSSPLFNRWLSQIGPDTGIEALSDLLDNGVIFAVDAETKILFWSRGAERILGLSSEQVIGKPCSEAIHCEQGKDPCNLAELGIIKDQYVKIRCAGSNSNSFFRTARAFFDAEGKFAGAFEVLRPESPMQSYSPPEEDVENFHGIFSRDPAMKNALKIIRNVAETETTVLIRGESGTGKELVAHALHMESHRRDKPFLAVNCAALTPSLLESELFGHARGAFTGAVRDHSGLFQRANGGTLFLDEVAELPLELQSKLLRVLQERSFIPVGGDRSLTVDVRIIAATHRSLREEVKVGKFREDLMYRLRVVPVFLPPLRQRRLDISFLLWHFIARHNPYGPRRIERVEPDAMRLLLNYPWPGNIRELQNVVEYAFAVGRGPDLTLADLPPEFQEPTAIPTFPANAPGVHLNSRDEASQIVEALQLTKGKIGAAAEMLGMTRVTLWRKRKKYQVQ</sequence>
<proteinExistence type="predicted"/>
<dbReference type="Gene3D" id="3.40.50.300">
    <property type="entry name" value="P-loop containing nucleotide triphosphate hydrolases"/>
    <property type="match status" value="1"/>
</dbReference>
<gene>
    <name evidence="8" type="ORF">DM484_21630</name>
</gene>
<dbReference type="GO" id="GO:0006355">
    <property type="term" value="P:regulation of DNA-templated transcription"/>
    <property type="evidence" value="ECO:0007669"/>
    <property type="project" value="InterPro"/>
</dbReference>
<keyword evidence="5" id="KW-0804">Transcription</keyword>
<dbReference type="Gene3D" id="1.10.8.60">
    <property type="match status" value="1"/>
</dbReference>
<dbReference type="SUPFAM" id="SSF52540">
    <property type="entry name" value="P-loop containing nucleoside triphosphate hydrolases"/>
    <property type="match status" value="1"/>
</dbReference>
<dbReference type="AlphaFoldDB" id="A0A2W4QT09"/>
<dbReference type="CDD" id="cd00130">
    <property type="entry name" value="PAS"/>
    <property type="match status" value="1"/>
</dbReference>
<comment type="caution">
    <text evidence="8">The sequence shown here is derived from an EMBL/GenBank/DDBJ whole genome shotgun (WGS) entry which is preliminary data.</text>
</comment>
<dbReference type="PROSITE" id="PS50045">
    <property type="entry name" value="SIGMA54_INTERACT_4"/>
    <property type="match status" value="1"/>
</dbReference>
<dbReference type="Gene3D" id="3.30.450.20">
    <property type="entry name" value="PAS domain"/>
    <property type="match status" value="1"/>
</dbReference>
<dbReference type="InterPro" id="IPR025944">
    <property type="entry name" value="Sigma_54_int_dom_CS"/>
</dbReference>
<dbReference type="Pfam" id="PF25601">
    <property type="entry name" value="AAA_lid_14"/>
    <property type="match status" value="1"/>
</dbReference>
<protein>
    <submittedName>
        <fullName evidence="8">Sigma-54-dependent Fis family transcriptional regulator</fullName>
    </submittedName>
</protein>
<dbReference type="SUPFAM" id="SSF46689">
    <property type="entry name" value="Homeodomain-like"/>
    <property type="match status" value="1"/>
</dbReference>
<evidence type="ECO:0000313" key="9">
    <source>
        <dbReference type="Proteomes" id="UP000249396"/>
    </source>
</evidence>
<dbReference type="SMART" id="SM00091">
    <property type="entry name" value="PAS"/>
    <property type="match status" value="1"/>
</dbReference>
<evidence type="ECO:0000256" key="4">
    <source>
        <dbReference type="ARBA" id="ARBA00023125"/>
    </source>
</evidence>
<feature type="domain" description="Sigma-54 factor interaction" evidence="6">
    <location>
        <begin position="146"/>
        <end position="375"/>
    </location>
</feature>